<evidence type="ECO:0000313" key="3">
    <source>
        <dbReference type="Proteomes" id="UP000834106"/>
    </source>
</evidence>
<dbReference type="InterPro" id="IPR040256">
    <property type="entry name" value="At4g02000-like"/>
</dbReference>
<dbReference type="Pfam" id="PF14392">
    <property type="entry name" value="zf-CCHC_4"/>
    <property type="match status" value="1"/>
</dbReference>
<sequence length="197" mass="22812">MDHLLEGLCERLSLKEREEDGLLLEESSVEEMIVRGEKCLIFKLMTVKHFNKEALKSTMKKGKEKVKREGPWSFDRHLVITKDVMGLQQVHQVAMKEALFWVRIYDLLVMVRNANVGKTIGSALGRVIEVDLENDDLAESEYMRVRVCFDISKPLSRGKNVCVGSPFPIWVRFSYEMMPTFCYLRGILGHNHKDCEM</sequence>
<protein>
    <recommendedName>
        <fullName evidence="1">Zinc knuckle CX2CX4HX4C domain-containing protein</fullName>
    </recommendedName>
</protein>
<dbReference type="AlphaFoldDB" id="A0AAD2DNB5"/>
<evidence type="ECO:0000259" key="1">
    <source>
        <dbReference type="Pfam" id="PF14392"/>
    </source>
</evidence>
<dbReference type="EMBL" id="OU503038">
    <property type="protein sequence ID" value="CAI9758095.1"/>
    <property type="molecule type" value="Genomic_DNA"/>
</dbReference>
<dbReference type="PANTHER" id="PTHR31286:SF167">
    <property type="entry name" value="OS09G0268800 PROTEIN"/>
    <property type="match status" value="1"/>
</dbReference>
<accession>A0AAD2DNB5</accession>
<dbReference type="InterPro" id="IPR025836">
    <property type="entry name" value="Zn_knuckle_CX2CX4HX4C"/>
</dbReference>
<organism evidence="2 3">
    <name type="scientific">Fraxinus pennsylvanica</name>
    <dbReference type="NCBI Taxonomy" id="56036"/>
    <lineage>
        <taxon>Eukaryota</taxon>
        <taxon>Viridiplantae</taxon>
        <taxon>Streptophyta</taxon>
        <taxon>Embryophyta</taxon>
        <taxon>Tracheophyta</taxon>
        <taxon>Spermatophyta</taxon>
        <taxon>Magnoliopsida</taxon>
        <taxon>eudicotyledons</taxon>
        <taxon>Gunneridae</taxon>
        <taxon>Pentapetalae</taxon>
        <taxon>asterids</taxon>
        <taxon>lamiids</taxon>
        <taxon>Lamiales</taxon>
        <taxon>Oleaceae</taxon>
        <taxon>Oleeae</taxon>
        <taxon>Fraxinus</taxon>
    </lineage>
</organism>
<evidence type="ECO:0000313" key="2">
    <source>
        <dbReference type="EMBL" id="CAI9758095.1"/>
    </source>
</evidence>
<keyword evidence="3" id="KW-1185">Reference proteome</keyword>
<dbReference type="Proteomes" id="UP000834106">
    <property type="component" value="Chromosome 3"/>
</dbReference>
<feature type="domain" description="Zinc knuckle CX2CX4HX4C" evidence="1">
    <location>
        <begin position="149"/>
        <end position="196"/>
    </location>
</feature>
<proteinExistence type="predicted"/>
<gene>
    <name evidence="2" type="ORF">FPE_LOCUS5525</name>
</gene>
<reference evidence="2" key="1">
    <citation type="submission" date="2023-05" db="EMBL/GenBank/DDBJ databases">
        <authorList>
            <person name="Huff M."/>
        </authorList>
    </citation>
    <scope>NUCLEOTIDE SEQUENCE</scope>
</reference>
<name>A0AAD2DNB5_9LAMI</name>
<dbReference type="PANTHER" id="PTHR31286">
    <property type="entry name" value="GLYCINE-RICH CELL WALL STRUCTURAL PROTEIN 1.8-LIKE"/>
    <property type="match status" value="1"/>
</dbReference>